<dbReference type="InterPro" id="IPR036411">
    <property type="entry name" value="TorD-like_sf"/>
</dbReference>
<organism evidence="2 3">
    <name type="scientific">Vibrio marinisediminis</name>
    <dbReference type="NCBI Taxonomy" id="2758441"/>
    <lineage>
        <taxon>Bacteria</taxon>
        <taxon>Pseudomonadati</taxon>
        <taxon>Pseudomonadota</taxon>
        <taxon>Gammaproteobacteria</taxon>
        <taxon>Vibrionales</taxon>
        <taxon>Vibrionaceae</taxon>
        <taxon>Vibrio</taxon>
    </lineage>
</organism>
<dbReference type="Gene3D" id="1.10.3480.10">
    <property type="entry name" value="TorD-like"/>
    <property type="match status" value="1"/>
</dbReference>
<dbReference type="AlphaFoldDB" id="A0A7W2FSK3"/>
<keyword evidence="3" id="KW-1185">Reference proteome</keyword>
<proteinExistence type="predicted"/>
<dbReference type="Pfam" id="PF02613">
    <property type="entry name" value="Nitrate_red_del"/>
    <property type="match status" value="1"/>
</dbReference>
<dbReference type="PANTHER" id="PTHR34227">
    <property type="entry name" value="CHAPERONE PROTEIN YCDY"/>
    <property type="match status" value="1"/>
</dbReference>
<sequence>MGVENNNEQATLRQDIYLLLASLFRQAPAPELIAFVAELDIEESESAMQKAWLALKQAAVESDQEALEDEYQNLFIGIGRGEVMLFGSWHMAGALMEKPLADIRQDLQLLGFERSEEVKEPEDHIAALCEVMAMLTEEESATQQLFFNKHLSPWFESLATQIEQAKNAKFYLAVAQLLRAFGTVEQVQFSKNVKSKTHLKIDVKNVTEYE</sequence>
<evidence type="ECO:0000313" key="2">
    <source>
        <dbReference type="EMBL" id="MBA5763499.1"/>
    </source>
</evidence>
<accession>A0A7W2FSK3</accession>
<evidence type="ECO:0000256" key="1">
    <source>
        <dbReference type="ARBA" id="ARBA00023186"/>
    </source>
</evidence>
<dbReference type="InterPro" id="IPR050289">
    <property type="entry name" value="TorD/DmsD_chaperones"/>
</dbReference>
<dbReference type="InterPro" id="IPR020945">
    <property type="entry name" value="DMSO/NO3_reduct_chaperone"/>
</dbReference>
<evidence type="ECO:0000313" key="3">
    <source>
        <dbReference type="Proteomes" id="UP000571701"/>
    </source>
</evidence>
<keyword evidence="1" id="KW-0143">Chaperone</keyword>
<dbReference type="SUPFAM" id="SSF89155">
    <property type="entry name" value="TorD-like"/>
    <property type="match status" value="1"/>
</dbReference>
<reference evidence="2 3" key="1">
    <citation type="submission" date="2020-07" db="EMBL/GenBank/DDBJ databases">
        <title>Vibrio marinisediminis sp. nov., isolated from marine sediment.</title>
        <authorList>
            <person name="Ji X."/>
        </authorList>
    </citation>
    <scope>NUCLEOTIDE SEQUENCE [LARGE SCALE GENOMIC DNA]</scope>
    <source>
        <strain evidence="2 3">404</strain>
    </source>
</reference>
<comment type="caution">
    <text evidence="2">The sequence shown here is derived from an EMBL/GenBank/DDBJ whole genome shotgun (WGS) entry which is preliminary data.</text>
</comment>
<dbReference type="EMBL" id="JACFYF010000009">
    <property type="protein sequence ID" value="MBA5763499.1"/>
    <property type="molecule type" value="Genomic_DNA"/>
</dbReference>
<dbReference type="Proteomes" id="UP000571701">
    <property type="component" value="Unassembled WGS sequence"/>
</dbReference>
<gene>
    <name evidence="2" type="ORF">H2O73_14135</name>
</gene>
<dbReference type="PANTHER" id="PTHR34227:SF1">
    <property type="entry name" value="DIMETHYL SULFOXIDE REDUCTASE CHAPERONE-RELATED"/>
    <property type="match status" value="1"/>
</dbReference>
<protein>
    <submittedName>
        <fullName evidence="2">Molecular chaperone</fullName>
    </submittedName>
</protein>
<name>A0A7W2FSK3_9VIBR</name>